<dbReference type="EC" id="2.1.1.182" evidence="7"/>
<dbReference type="PANTHER" id="PTHR11727:SF7">
    <property type="entry name" value="DIMETHYLADENOSINE TRANSFERASE-RELATED"/>
    <property type="match status" value="1"/>
</dbReference>
<dbReference type="InterPro" id="IPR029063">
    <property type="entry name" value="SAM-dependent_MTases_sf"/>
</dbReference>
<dbReference type="Proteomes" id="UP000013232">
    <property type="component" value="Unassembled WGS sequence"/>
</dbReference>
<dbReference type="eggNOG" id="COG0030">
    <property type="taxonomic scope" value="Bacteria"/>
</dbReference>
<organism evidence="11 12">
    <name type="scientific">Thauera linaloolentis (strain DSM 12138 / JCM 21573 / CCUG 41526 / CIP 105981 / IAM 15112 / NBRC 102519 / 47Lol)</name>
    <dbReference type="NCBI Taxonomy" id="1123367"/>
    <lineage>
        <taxon>Bacteria</taxon>
        <taxon>Pseudomonadati</taxon>
        <taxon>Pseudomonadota</taxon>
        <taxon>Betaproteobacteria</taxon>
        <taxon>Rhodocyclales</taxon>
        <taxon>Zoogloeaceae</taxon>
        <taxon>Thauera</taxon>
    </lineage>
</organism>
<comment type="subcellular location">
    <subcellularLocation>
        <location evidence="7">Cytoplasm</location>
    </subcellularLocation>
</comment>
<comment type="similarity">
    <text evidence="7">Belongs to the class I-like SAM-binding methyltransferase superfamily. rRNA adenine N(6)-methyltransferase family. RsmA subfamily.</text>
</comment>
<evidence type="ECO:0000259" key="10">
    <source>
        <dbReference type="SMART" id="SM00650"/>
    </source>
</evidence>
<dbReference type="PROSITE" id="PS51689">
    <property type="entry name" value="SAM_RNA_A_N6_MT"/>
    <property type="match status" value="1"/>
</dbReference>
<evidence type="ECO:0000256" key="3">
    <source>
        <dbReference type="ARBA" id="ARBA00022603"/>
    </source>
</evidence>
<comment type="function">
    <text evidence="7">Specifically dimethylates two adjacent adenosines (A1518 and A1519) in the loop of a conserved hairpin near the 3'-end of 16S rRNA in the 30S particle. May play a critical role in biogenesis of 30S subunits.</text>
</comment>
<dbReference type="SMART" id="SM00650">
    <property type="entry name" value="rADc"/>
    <property type="match status" value="1"/>
</dbReference>
<sequence length="288" mass="31708">MLRAPHTQPAPLPEGAATRIPMQDHETDGHRARKRFGQNFLSDPNIIRRIIDAIRPQAGEPMVEIGPGLGAMTAPLIERLGHLHVVEIDRDLIARLHERYTPAQLTVHEGDALKFDFGGLCADAGQPLRVVGNLPYNISTPILFHLAGFAERVKDMTFMLQKEVVMRMVAEPGTEEYGRLSVMLQYRFRMGRMFDVPPGAFRPAPKVMSSIVRMAPLPRAQLGAQDEALLGAIVTAAFGQRRKTLKNTLREFMGDADFDAVGIDAGLRGEKLSVAQFVAIANHCSGRG</sequence>
<dbReference type="NCBIfam" id="TIGR00755">
    <property type="entry name" value="ksgA"/>
    <property type="match status" value="1"/>
</dbReference>
<dbReference type="HAMAP" id="MF_00607">
    <property type="entry name" value="16SrRNA_methyltr_A"/>
    <property type="match status" value="1"/>
</dbReference>
<dbReference type="GO" id="GO:0052908">
    <property type="term" value="F:16S rRNA (adenine(1518)-N(6)/adenine(1519)-N(6))-dimethyltransferase activity"/>
    <property type="evidence" value="ECO:0007669"/>
    <property type="project" value="UniProtKB-EC"/>
</dbReference>
<dbReference type="InterPro" id="IPR001737">
    <property type="entry name" value="KsgA/Erm"/>
</dbReference>
<keyword evidence="3 7" id="KW-0489">Methyltransferase</keyword>
<name>N6Z7T6_THAL4</name>
<feature type="binding site" evidence="7 8">
    <location>
        <position position="111"/>
    </location>
    <ligand>
        <name>S-adenosyl-L-methionine</name>
        <dbReference type="ChEBI" id="CHEBI:59789"/>
    </ligand>
</feature>
<dbReference type="InterPro" id="IPR011530">
    <property type="entry name" value="rRNA_adenine_dimethylase"/>
</dbReference>
<gene>
    <name evidence="7" type="primary">rsmA</name>
    <name evidence="7" type="synonym">ksgA</name>
    <name evidence="11" type="ORF">C666_01825</name>
</gene>
<comment type="caution">
    <text evidence="11">The sequence shown here is derived from an EMBL/GenBank/DDBJ whole genome shotgun (WGS) entry which is preliminary data.</text>
</comment>
<dbReference type="PANTHER" id="PTHR11727">
    <property type="entry name" value="DIMETHYLADENOSINE TRANSFERASE"/>
    <property type="match status" value="1"/>
</dbReference>
<dbReference type="PROSITE" id="PS01131">
    <property type="entry name" value="RRNA_A_DIMETH"/>
    <property type="match status" value="1"/>
</dbReference>
<dbReference type="FunFam" id="1.10.8.100:FF:000001">
    <property type="entry name" value="Ribosomal RNA small subunit methyltransferase A"/>
    <property type="match status" value="1"/>
</dbReference>
<keyword evidence="1 7" id="KW-0963">Cytoplasm</keyword>
<evidence type="ECO:0000256" key="1">
    <source>
        <dbReference type="ARBA" id="ARBA00022490"/>
    </source>
</evidence>
<dbReference type="EMBL" id="AMXE01000003">
    <property type="protein sequence ID" value="ENO90373.1"/>
    <property type="molecule type" value="Genomic_DNA"/>
</dbReference>
<feature type="binding site" evidence="7 8">
    <location>
        <position position="39"/>
    </location>
    <ligand>
        <name>S-adenosyl-L-methionine</name>
        <dbReference type="ChEBI" id="CHEBI:59789"/>
    </ligand>
</feature>
<feature type="binding site" evidence="7 8">
    <location>
        <position position="133"/>
    </location>
    <ligand>
        <name>S-adenosyl-L-methionine</name>
        <dbReference type="ChEBI" id="CHEBI:59789"/>
    </ligand>
</feature>
<dbReference type="InterPro" id="IPR020598">
    <property type="entry name" value="rRNA_Ade_methylase_Trfase_N"/>
</dbReference>
<dbReference type="SUPFAM" id="SSF53335">
    <property type="entry name" value="S-adenosyl-L-methionine-dependent methyltransferases"/>
    <property type="match status" value="1"/>
</dbReference>
<keyword evidence="4 7" id="KW-0808">Transferase</keyword>
<evidence type="ECO:0000256" key="4">
    <source>
        <dbReference type="ARBA" id="ARBA00022679"/>
    </source>
</evidence>
<dbReference type="Gene3D" id="3.40.50.150">
    <property type="entry name" value="Vaccinia Virus protein VP39"/>
    <property type="match status" value="1"/>
</dbReference>
<feature type="region of interest" description="Disordered" evidence="9">
    <location>
        <begin position="1"/>
        <end position="29"/>
    </location>
</feature>
<proteinExistence type="inferred from homology"/>
<comment type="catalytic activity">
    <reaction evidence="7">
        <text>adenosine(1518)/adenosine(1519) in 16S rRNA + 4 S-adenosyl-L-methionine = N(6)-dimethyladenosine(1518)/N(6)-dimethyladenosine(1519) in 16S rRNA + 4 S-adenosyl-L-homocysteine + 4 H(+)</text>
        <dbReference type="Rhea" id="RHEA:19609"/>
        <dbReference type="Rhea" id="RHEA-COMP:10232"/>
        <dbReference type="Rhea" id="RHEA-COMP:10233"/>
        <dbReference type="ChEBI" id="CHEBI:15378"/>
        <dbReference type="ChEBI" id="CHEBI:57856"/>
        <dbReference type="ChEBI" id="CHEBI:59789"/>
        <dbReference type="ChEBI" id="CHEBI:74411"/>
        <dbReference type="ChEBI" id="CHEBI:74493"/>
        <dbReference type="EC" id="2.1.1.182"/>
    </reaction>
</comment>
<evidence type="ECO:0000256" key="5">
    <source>
        <dbReference type="ARBA" id="ARBA00022691"/>
    </source>
</evidence>
<keyword evidence="2 7" id="KW-0698">rRNA processing</keyword>
<dbReference type="STRING" id="1123367.GCA_000621305_01836"/>
<evidence type="ECO:0000256" key="9">
    <source>
        <dbReference type="SAM" id="MobiDB-lite"/>
    </source>
</evidence>
<protein>
    <recommendedName>
        <fullName evidence="7">Ribosomal RNA small subunit methyltransferase A</fullName>
        <ecNumber evidence="7">2.1.1.182</ecNumber>
    </recommendedName>
    <alternativeName>
        <fullName evidence="7">16S rRNA (adenine(1518)-N(6)/adenine(1519)-N(6))-dimethyltransferase</fullName>
    </alternativeName>
    <alternativeName>
        <fullName evidence="7">16S rRNA dimethyladenosine transferase</fullName>
    </alternativeName>
    <alternativeName>
        <fullName evidence="7">16S rRNA dimethylase</fullName>
    </alternativeName>
    <alternativeName>
        <fullName evidence="7">S-adenosylmethionine-6-N', N'-adenosyl(rRNA) dimethyltransferase</fullName>
    </alternativeName>
</protein>
<evidence type="ECO:0000256" key="8">
    <source>
        <dbReference type="PROSITE-ProRule" id="PRU01026"/>
    </source>
</evidence>
<evidence type="ECO:0000256" key="7">
    <source>
        <dbReference type="HAMAP-Rule" id="MF_00607"/>
    </source>
</evidence>
<feature type="domain" description="Ribosomal RNA adenine methylase transferase N-terminal" evidence="10">
    <location>
        <begin position="46"/>
        <end position="218"/>
    </location>
</feature>
<feature type="binding site" evidence="7 8">
    <location>
        <position position="41"/>
    </location>
    <ligand>
        <name>S-adenosyl-L-methionine</name>
        <dbReference type="ChEBI" id="CHEBI:59789"/>
    </ligand>
</feature>
<evidence type="ECO:0000313" key="12">
    <source>
        <dbReference type="Proteomes" id="UP000013232"/>
    </source>
</evidence>
<keyword evidence="6 7" id="KW-0694">RNA-binding</keyword>
<feature type="binding site" evidence="7 8">
    <location>
        <position position="87"/>
    </location>
    <ligand>
        <name>S-adenosyl-L-methionine</name>
        <dbReference type="ChEBI" id="CHEBI:59789"/>
    </ligand>
</feature>
<dbReference type="GO" id="GO:0005829">
    <property type="term" value="C:cytosol"/>
    <property type="evidence" value="ECO:0007669"/>
    <property type="project" value="TreeGrafter"/>
</dbReference>
<evidence type="ECO:0000256" key="6">
    <source>
        <dbReference type="ARBA" id="ARBA00022884"/>
    </source>
</evidence>
<accession>N6Z7T6</accession>
<dbReference type="Pfam" id="PF00398">
    <property type="entry name" value="RrnaAD"/>
    <property type="match status" value="1"/>
</dbReference>
<dbReference type="GO" id="GO:0003723">
    <property type="term" value="F:RNA binding"/>
    <property type="evidence" value="ECO:0007669"/>
    <property type="project" value="UniProtKB-UniRule"/>
</dbReference>
<dbReference type="InterPro" id="IPR023165">
    <property type="entry name" value="rRNA_Ade_diMease-like_C"/>
</dbReference>
<evidence type="ECO:0000313" key="11">
    <source>
        <dbReference type="EMBL" id="ENO90373.1"/>
    </source>
</evidence>
<dbReference type="Gene3D" id="1.10.8.100">
    <property type="entry name" value="Ribosomal RNA adenine dimethylase-like, domain 2"/>
    <property type="match status" value="1"/>
</dbReference>
<dbReference type="InterPro" id="IPR020596">
    <property type="entry name" value="rRNA_Ade_Mease_Trfase_CS"/>
</dbReference>
<dbReference type="AlphaFoldDB" id="N6Z7T6"/>
<evidence type="ECO:0000256" key="2">
    <source>
        <dbReference type="ARBA" id="ARBA00022552"/>
    </source>
</evidence>
<keyword evidence="5 7" id="KW-0949">S-adenosyl-L-methionine</keyword>
<reference evidence="11 12" key="1">
    <citation type="submission" date="2012-09" db="EMBL/GenBank/DDBJ databases">
        <title>Draft Genome Sequences of 6 Strains from Genus Thauera.</title>
        <authorList>
            <person name="Liu B."/>
            <person name="Shapleigh J.P."/>
            <person name="Frostegard A.H."/>
        </authorList>
    </citation>
    <scope>NUCLEOTIDE SEQUENCE [LARGE SCALE GENOMIC DNA]</scope>
    <source>
        <strain evidence="12">47Lol / DSM 12138</strain>
    </source>
</reference>
<feature type="binding site" evidence="7 8">
    <location>
        <position position="66"/>
    </location>
    <ligand>
        <name>S-adenosyl-L-methionine</name>
        <dbReference type="ChEBI" id="CHEBI:59789"/>
    </ligand>
</feature>
<keyword evidence="12" id="KW-1185">Reference proteome</keyword>